<comment type="caution">
    <text evidence="1">The sequence shown here is derived from an EMBL/GenBank/DDBJ whole genome shotgun (WGS) entry which is preliminary data.</text>
</comment>
<reference evidence="1" key="1">
    <citation type="submission" date="2021-02" db="EMBL/GenBank/DDBJ databases">
        <authorList>
            <consortium name="DOE Joint Genome Institute"/>
            <person name="Ahrendt S."/>
            <person name="Looney B.P."/>
            <person name="Miyauchi S."/>
            <person name="Morin E."/>
            <person name="Drula E."/>
            <person name="Courty P.E."/>
            <person name="Chicoki N."/>
            <person name="Fauchery L."/>
            <person name="Kohler A."/>
            <person name="Kuo A."/>
            <person name="Labutti K."/>
            <person name="Pangilinan J."/>
            <person name="Lipzen A."/>
            <person name="Riley R."/>
            <person name="Andreopoulos W."/>
            <person name="He G."/>
            <person name="Johnson J."/>
            <person name="Barry K.W."/>
            <person name="Grigoriev I.V."/>
            <person name="Nagy L."/>
            <person name="Hibbett D."/>
            <person name="Henrissat B."/>
            <person name="Matheny P.B."/>
            <person name="Labbe J."/>
            <person name="Martin F."/>
        </authorList>
    </citation>
    <scope>NUCLEOTIDE SEQUENCE</scope>
    <source>
        <strain evidence="1">EC-137</strain>
    </source>
</reference>
<accession>A0ACB8QPH3</accession>
<sequence length="250" mass="27577">MASSNSILFYDLTRNAEGPARGAHSYNTLRTRLALNIKGIAYETVWITIADVESEAIKAGAQPTTERAGKPLYTVPFIVDPSTGRVVSDSPKIAVYLDEQYPDTPALGPSGSEAEKRTLERAERVFGSLRAVCLSRMWDTLPLRTQAYFHKLFGEEKVVQMITFVPEALPGSIDAALQALAEIEGEMGANSFLGGEKPCWADTFLTGVLWSLRIVLGNEDGTWKALVEARSGRWGAYMQEFEQRGWLKVL</sequence>
<evidence type="ECO:0000313" key="2">
    <source>
        <dbReference type="Proteomes" id="UP000814128"/>
    </source>
</evidence>
<organism evidence="1 2">
    <name type="scientific">Vararia minispora EC-137</name>
    <dbReference type="NCBI Taxonomy" id="1314806"/>
    <lineage>
        <taxon>Eukaryota</taxon>
        <taxon>Fungi</taxon>
        <taxon>Dikarya</taxon>
        <taxon>Basidiomycota</taxon>
        <taxon>Agaricomycotina</taxon>
        <taxon>Agaricomycetes</taxon>
        <taxon>Russulales</taxon>
        <taxon>Lachnocladiaceae</taxon>
        <taxon>Vararia</taxon>
    </lineage>
</organism>
<dbReference type="Proteomes" id="UP000814128">
    <property type="component" value="Unassembled WGS sequence"/>
</dbReference>
<evidence type="ECO:0000313" key="1">
    <source>
        <dbReference type="EMBL" id="KAI0033276.1"/>
    </source>
</evidence>
<gene>
    <name evidence="1" type="ORF">K488DRAFT_85044</name>
</gene>
<protein>
    <submittedName>
        <fullName evidence="1">Uncharacterized protein</fullName>
    </submittedName>
</protein>
<keyword evidence="2" id="KW-1185">Reference proteome</keyword>
<proteinExistence type="predicted"/>
<dbReference type="EMBL" id="MU273523">
    <property type="protein sequence ID" value="KAI0033276.1"/>
    <property type="molecule type" value="Genomic_DNA"/>
</dbReference>
<reference evidence="1" key="2">
    <citation type="journal article" date="2022" name="New Phytol.">
        <title>Evolutionary transition to the ectomycorrhizal habit in the genomes of a hyperdiverse lineage of mushroom-forming fungi.</title>
        <authorList>
            <person name="Looney B."/>
            <person name="Miyauchi S."/>
            <person name="Morin E."/>
            <person name="Drula E."/>
            <person name="Courty P.E."/>
            <person name="Kohler A."/>
            <person name="Kuo A."/>
            <person name="LaButti K."/>
            <person name="Pangilinan J."/>
            <person name="Lipzen A."/>
            <person name="Riley R."/>
            <person name="Andreopoulos W."/>
            <person name="He G."/>
            <person name="Johnson J."/>
            <person name="Nolan M."/>
            <person name="Tritt A."/>
            <person name="Barry K.W."/>
            <person name="Grigoriev I.V."/>
            <person name="Nagy L.G."/>
            <person name="Hibbett D."/>
            <person name="Henrissat B."/>
            <person name="Matheny P.B."/>
            <person name="Labbe J."/>
            <person name="Martin F.M."/>
        </authorList>
    </citation>
    <scope>NUCLEOTIDE SEQUENCE</scope>
    <source>
        <strain evidence="1">EC-137</strain>
    </source>
</reference>
<name>A0ACB8QPH3_9AGAM</name>